<dbReference type="WBParaSite" id="L893_g2708.t1">
    <property type="protein sequence ID" value="L893_g2708.t1"/>
    <property type="gene ID" value="L893_g2708"/>
</dbReference>
<evidence type="ECO:0000313" key="2">
    <source>
        <dbReference type="WBParaSite" id="L893_g2708.t1"/>
    </source>
</evidence>
<dbReference type="AlphaFoldDB" id="A0A1I7ZJ68"/>
<evidence type="ECO:0000313" key="1">
    <source>
        <dbReference type="Proteomes" id="UP000095287"/>
    </source>
</evidence>
<accession>A0A1I7ZJ68</accession>
<proteinExistence type="predicted"/>
<keyword evidence="1" id="KW-1185">Reference proteome</keyword>
<sequence>MSGEVRDQGVEEIITNWTDKWFWEMSDARLGQRLGEEGLRTLDGGASTIGDRWVPRGLFALRKGHAKTGTRVRGVPVRPFPCLLILWAQMVSTRKTRLSGELLVF</sequence>
<protein>
    <submittedName>
        <fullName evidence="2">Ribonuclease H protein</fullName>
    </submittedName>
</protein>
<name>A0A1I7ZJ68_9BILA</name>
<dbReference type="Proteomes" id="UP000095287">
    <property type="component" value="Unplaced"/>
</dbReference>
<reference evidence="2" key="1">
    <citation type="submission" date="2016-11" db="UniProtKB">
        <authorList>
            <consortium name="WormBaseParasite"/>
        </authorList>
    </citation>
    <scope>IDENTIFICATION</scope>
</reference>
<organism evidence="1 2">
    <name type="scientific">Steinernema glaseri</name>
    <dbReference type="NCBI Taxonomy" id="37863"/>
    <lineage>
        <taxon>Eukaryota</taxon>
        <taxon>Metazoa</taxon>
        <taxon>Ecdysozoa</taxon>
        <taxon>Nematoda</taxon>
        <taxon>Chromadorea</taxon>
        <taxon>Rhabditida</taxon>
        <taxon>Tylenchina</taxon>
        <taxon>Panagrolaimomorpha</taxon>
        <taxon>Strongyloidoidea</taxon>
        <taxon>Steinernematidae</taxon>
        <taxon>Steinernema</taxon>
    </lineage>
</organism>